<dbReference type="EMBL" id="CP090145">
    <property type="protein sequence ID" value="UOX34218.1"/>
    <property type="molecule type" value="Genomic_DNA"/>
</dbReference>
<accession>A0ABY4HNG7</accession>
<name>A0ABY4HNG7_9FLAO</name>
<evidence type="ECO:0000313" key="2">
    <source>
        <dbReference type="EMBL" id="UOX34218.1"/>
    </source>
</evidence>
<feature type="signal peptide" evidence="1">
    <location>
        <begin position="1"/>
        <end position="19"/>
    </location>
</feature>
<dbReference type="Proteomes" id="UP000830454">
    <property type="component" value="Chromosome"/>
</dbReference>
<dbReference type="RefSeq" id="WP_246916939.1">
    <property type="nucleotide sequence ID" value="NZ_CP090145.1"/>
</dbReference>
<proteinExistence type="predicted"/>
<reference evidence="2" key="2">
    <citation type="submission" date="2022-04" db="EMBL/GenBank/DDBJ databases">
        <title>Complete Genome Sequence of Flavobacterium sediminilitoris YSM-43, Isolated from a Tidal Sediment.</title>
        <authorList>
            <person name="Lee P.A."/>
        </authorList>
    </citation>
    <scope>NUCLEOTIDE SEQUENCE</scope>
    <source>
        <strain evidence="2">YSM-43</strain>
    </source>
</reference>
<sequence length="283" mass="32705">MKKQLLALFGLTLSLSVQSQTTNESVKLKQIKSVETNTLNGDKITKTYSFQDGKLTSIKTSDLIQSFFYNKKGILDKTVKEREGSTWKEVASYFYDESDRLVKFTSKYEEGDENVTKTVTFKHEGSRIIAITKNSNSSLKFTKYIDYVVENGKIIRESERNLSQKIINKKEMHYYKDNLSRYKGLVGDKSIDNYTYDDKNSAMLLLVKNVFGENYQTIVPLIAPHENEFPIESISYHNFLNFSSTATHKTKYGNTYTYNNLNFPKTHTQNKGKLKTVVSYEYE</sequence>
<keyword evidence="1" id="KW-0732">Signal</keyword>
<protein>
    <recommendedName>
        <fullName evidence="4">YD repeat-containing protein</fullName>
    </recommendedName>
</protein>
<reference evidence="2" key="1">
    <citation type="submission" date="2021-12" db="EMBL/GenBank/DDBJ databases">
        <authorList>
            <person name="Cha I.-T."/>
            <person name="Lee K.-E."/>
            <person name="Park S.-J."/>
        </authorList>
    </citation>
    <scope>NUCLEOTIDE SEQUENCE</scope>
    <source>
        <strain evidence="2">YSM-43</strain>
    </source>
</reference>
<keyword evidence="3" id="KW-1185">Reference proteome</keyword>
<evidence type="ECO:0008006" key="4">
    <source>
        <dbReference type="Google" id="ProtNLM"/>
    </source>
</evidence>
<feature type="chain" id="PRO_5045817938" description="YD repeat-containing protein" evidence="1">
    <location>
        <begin position="20"/>
        <end position="283"/>
    </location>
</feature>
<gene>
    <name evidence="2" type="ORF">LXD69_01585</name>
</gene>
<organism evidence="2 3">
    <name type="scientific">Flavobacterium sediminilitoris</name>
    <dbReference type="NCBI Taxonomy" id="2024526"/>
    <lineage>
        <taxon>Bacteria</taxon>
        <taxon>Pseudomonadati</taxon>
        <taxon>Bacteroidota</taxon>
        <taxon>Flavobacteriia</taxon>
        <taxon>Flavobacteriales</taxon>
        <taxon>Flavobacteriaceae</taxon>
        <taxon>Flavobacterium</taxon>
    </lineage>
</organism>
<evidence type="ECO:0000313" key="3">
    <source>
        <dbReference type="Proteomes" id="UP000830454"/>
    </source>
</evidence>
<evidence type="ECO:0000256" key="1">
    <source>
        <dbReference type="SAM" id="SignalP"/>
    </source>
</evidence>